<dbReference type="InterPro" id="IPR001830">
    <property type="entry name" value="Glyco_trans_20"/>
</dbReference>
<dbReference type="Gene3D" id="3.40.50.720">
    <property type="entry name" value="NAD(P)-binding Rossmann-like Domain"/>
    <property type="match status" value="3"/>
</dbReference>
<dbReference type="GO" id="GO:0005829">
    <property type="term" value="C:cytosol"/>
    <property type="evidence" value="ECO:0007669"/>
    <property type="project" value="TreeGrafter"/>
</dbReference>
<keyword evidence="2" id="KW-0808">Transferase</keyword>
<evidence type="ECO:0000313" key="4">
    <source>
        <dbReference type="EMBL" id="RVX66727.1"/>
    </source>
</evidence>
<keyword evidence="3" id="KW-0521">NADP</keyword>
<keyword evidence="1" id="KW-0328">Glycosyltransferase</keyword>
<dbReference type="PRINTS" id="PR00080">
    <property type="entry name" value="SDRFAMILY"/>
</dbReference>
<dbReference type="GO" id="GO:0005946">
    <property type="term" value="C:alpha,alpha-trehalose-phosphate synthase complex (UDP-forming)"/>
    <property type="evidence" value="ECO:0007669"/>
    <property type="project" value="TreeGrafter"/>
</dbReference>
<dbReference type="GO" id="GO:0003825">
    <property type="term" value="F:alpha,alpha-trehalose-phosphate synthase (UDP-forming) activity"/>
    <property type="evidence" value="ECO:0007669"/>
    <property type="project" value="TreeGrafter"/>
</dbReference>
<dbReference type="InterPro" id="IPR002347">
    <property type="entry name" value="SDR_fam"/>
</dbReference>
<dbReference type="VEuPathDB" id="FungiDB:PV10_01933"/>
<dbReference type="FunFam" id="3.40.50.720:FF:000084">
    <property type="entry name" value="Short-chain dehydrogenase reductase"/>
    <property type="match status" value="1"/>
</dbReference>
<dbReference type="SUPFAM" id="SSF51735">
    <property type="entry name" value="NAD(P)-binding Rossmann-fold domains"/>
    <property type="match status" value="2"/>
</dbReference>
<dbReference type="VEuPathDB" id="FungiDB:PV10_00118"/>
<dbReference type="FunFam" id="3.40.50.2000:FF:000010">
    <property type="entry name" value="Alpha,alpha-trehalose-phosphate synthase"/>
    <property type="match status" value="1"/>
</dbReference>
<dbReference type="PANTHER" id="PTHR10788:SF75">
    <property type="entry name" value="SYNTHASE SUBUNIT OF TREHALOSE-6-PHOSPHATE SYNTHASE_PHOSPHATASE COMPLEX (EUROFUNG)"/>
    <property type="match status" value="1"/>
</dbReference>
<protein>
    <submittedName>
        <fullName evidence="4">Uncharacterized protein</fullName>
    </submittedName>
</protein>
<evidence type="ECO:0000313" key="5">
    <source>
        <dbReference type="Proteomes" id="UP000288859"/>
    </source>
</evidence>
<evidence type="ECO:0000256" key="2">
    <source>
        <dbReference type="ARBA" id="ARBA00022679"/>
    </source>
</evidence>
<evidence type="ECO:0000256" key="1">
    <source>
        <dbReference type="ARBA" id="ARBA00022676"/>
    </source>
</evidence>
<evidence type="ECO:0000256" key="3">
    <source>
        <dbReference type="ARBA" id="ARBA00022857"/>
    </source>
</evidence>
<dbReference type="Pfam" id="PF00982">
    <property type="entry name" value="Glyco_transf_20"/>
    <property type="match status" value="1"/>
</dbReference>
<dbReference type="GO" id="GO:0005992">
    <property type="term" value="P:trehalose biosynthetic process"/>
    <property type="evidence" value="ECO:0007669"/>
    <property type="project" value="InterPro"/>
</dbReference>
<accession>A0A438MSU4</accession>
<dbReference type="InterPro" id="IPR036291">
    <property type="entry name" value="NAD(P)-bd_dom_sf"/>
</dbReference>
<dbReference type="GO" id="GO:0034605">
    <property type="term" value="P:cellular response to heat"/>
    <property type="evidence" value="ECO:0007669"/>
    <property type="project" value="TreeGrafter"/>
</dbReference>
<name>A0A438MSU4_EXOME</name>
<dbReference type="CDD" id="cd05233">
    <property type="entry name" value="SDR_c"/>
    <property type="match status" value="1"/>
</dbReference>
<gene>
    <name evidence="4" type="ORF">B0A52_08920</name>
</gene>
<dbReference type="GO" id="GO:0016491">
    <property type="term" value="F:oxidoreductase activity"/>
    <property type="evidence" value="ECO:0007669"/>
    <property type="project" value="UniProtKB-ARBA"/>
</dbReference>
<dbReference type="InterPro" id="IPR020904">
    <property type="entry name" value="Sc_DH/Rdtase_CS"/>
</dbReference>
<dbReference type="SUPFAM" id="SSF53756">
    <property type="entry name" value="UDP-Glycosyltransferase/glycogen phosphorylase"/>
    <property type="match status" value="1"/>
</dbReference>
<dbReference type="CDD" id="cd03788">
    <property type="entry name" value="GT20_TPS"/>
    <property type="match status" value="1"/>
</dbReference>
<dbReference type="PROSITE" id="PS00061">
    <property type="entry name" value="ADH_SHORT"/>
    <property type="match status" value="2"/>
</dbReference>
<sequence>MAGVKREFEMIWYGWPGIAIPLDEQSEITQVLRQEHSAVPVLLEERLADAYYNGFSNSALWPLLHYQPNAFQFRQNEWKAYYEVNRLFAEQLATDISDGDLVWIHDYHLMLLPLMLSEAALRLGKKVTIGFFLHTPFPCGDMFKVLPVWDTILEGLVRCKTIGFHTELYAQNFARTCCDYLKFKQFPNGIERFGTFVQLGVYPIGIDVPKFLECMDDKSMMEQVREFRRTYNVCKLIIGVDRLDYTKGIPQKIRSFERFLDMNSRFVGQISMIQVAVPSRESVQDYKELSKGLQHQVEALNKKYGSKEYKPVHLLQQNVPFRQLMAMYAASDICFVSSIRDGMNLVSYEYVATQRDRKGVLLLSEFAGAAGQLRGSIKFNPWDIDGAASALARAVTMDLNERRSNQENSEAYVLRNSSAAWSKLFISDLTSLGERFPIFEDASDRAFLSSSSTLFDIQGKVILVTGGAKGLGRMISEAFVLNGAAVYITARDATSCEKAVTELNALGKGKAFAIPADFYKESDLRDMVMQLMKRESRKLIQCGFGSNEKLMTKKGLTAGVPGNPARIINIGSIDALRTSNLEIFSYSASKAGLHQLSNMLAGQLGSRNITAIALAYAEAGAYVVCGDINASPNKVTVKELGEVSDADVPTHELLNTRWPSSSSRPRSIYVACDTSQGADVEELVNQCVAKYGGLDIMVNNAGIAPEAQFPSSFRLHDFPEDVWDRTLAVNGKGVWLGCKYAARQMLRQEQRFGDRGWIINIGSVLAVVAQAGASCYCASKGAVSQMTRAIALEYGRDKIHVNCINPGFTNTSMLEPMMLRDGVDAVKTALEKDHPWERLGRPEEIAAMAVFLASGGASWITGQAFLVDGGYTVH</sequence>
<dbReference type="PRINTS" id="PR00081">
    <property type="entry name" value="GDHRDH"/>
</dbReference>
<dbReference type="Pfam" id="PF00106">
    <property type="entry name" value="adh_short"/>
    <property type="match status" value="2"/>
</dbReference>
<dbReference type="Gene3D" id="3.40.50.2000">
    <property type="entry name" value="Glycogen Phosphorylase B"/>
    <property type="match status" value="2"/>
</dbReference>
<dbReference type="Pfam" id="PF13561">
    <property type="entry name" value="adh_short_C2"/>
    <property type="match status" value="1"/>
</dbReference>
<dbReference type="GO" id="GO:0004805">
    <property type="term" value="F:trehalose-phosphatase activity"/>
    <property type="evidence" value="ECO:0007669"/>
    <property type="project" value="TreeGrafter"/>
</dbReference>
<dbReference type="EMBL" id="NAJM01000056">
    <property type="protein sequence ID" value="RVX66727.1"/>
    <property type="molecule type" value="Genomic_DNA"/>
</dbReference>
<proteinExistence type="predicted"/>
<organism evidence="4 5">
    <name type="scientific">Exophiala mesophila</name>
    <name type="common">Black yeast-like fungus</name>
    <dbReference type="NCBI Taxonomy" id="212818"/>
    <lineage>
        <taxon>Eukaryota</taxon>
        <taxon>Fungi</taxon>
        <taxon>Dikarya</taxon>
        <taxon>Ascomycota</taxon>
        <taxon>Pezizomycotina</taxon>
        <taxon>Eurotiomycetes</taxon>
        <taxon>Chaetothyriomycetidae</taxon>
        <taxon>Chaetothyriales</taxon>
        <taxon>Herpotrichiellaceae</taxon>
        <taxon>Exophiala</taxon>
    </lineage>
</organism>
<dbReference type="Proteomes" id="UP000288859">
    <property type="component" value="Unassembled WGS sequence"/>
</dbReference>
<dbReference type="PANTHER" id="PTHR10788">
    <property type="entry name" value="TREHALOSE-6-PHOSPHATE SYNTHASE"/>
    <property type="match status" value="1"/>
</dbReference>
<dbReference type="OrthoDB" id="755951at2759"/>
<comment type="caution">
    <text evidence="4">The sequence shown here is derived from an EMBL/GenBank/DDBJ whole genome shotgun (WGS) entry which is preliminary data.</text>
</comment>
<reference evidence="4 5" key="1">
    <citation type="submission" date="2017-03" db="EMBL/GenBank/DDBJ databases">
        <title>Genomes of endolithic fungi from Antarctica.</title>
        <authorList>
            <person name="Coleine C."/>
            <person name="Masonjones S."/>
            <person name="Stajich J.E."/>
        </authorList>
    </citation>
    <scope>NUCLEOTIDE SEQUENCE [LARGE SCALE GENOMIC DNA]</scope>
    <source>
        <strain evidence="4 5">CCFEE 6314</strain>
    </source>
</reference>
<dbReference type="AlphaFoldDB" id="A0A438MSU4"/>